<comment type="caution">
    <text evidence="2">The sequence shown here is derived from an EMBL/GenBank/DDBJ whole genome shotgun (WGS) entry which is preliminary data.</text>
</comment>
<organism evidence="2 3">
    <name type="scientific">Candidatus Woykebacteria bacterium RIFCSPLOWO2_01_FULL_41_12</name>
    <dbReference type="NCBI Taxonomy" id="1802604"/>
    <lineage>
        <taxon>Bacteria</taxon>
        <taxon>Candidatus Woykeibacteriota</taxon>
    </lineage>
</organism>
<dbReference type="AlphaFoldDB" id="A0A1G1WV94"/>
<evidence type="ECO:0000313" key="2">
    <source>
        <dbReference type="EMBL" id="OGY31666.1"/>
    </source>
</evidence>
<feature type="domain" description="PEGA" evidence="1">
    <location>
        <begin position="41"/>
        <end position="107"/>
    </location>
</feature>
<gene>
    <name evidence="2" type="ORF">A3A57_01590</name>
</gene>
<protein>
    <recommendedName>
        <fullName evidence="1">PEGA domain-containing protein</fullName>
    </recommendedName>
</protein>
<dbReference type="SUPFAM" id="SSF82171">
    <property type="entry name" value="DPP6 N-terminal domain-like"/>
    <property type="match status" value="1"/>
</dbReference>
<dbReference type="Gene3D" id="2.120.10.30">
    <property type="entry name" value="TolB, C-terminal domain"/>
    <property type="match status" value="1"/>
</dbReference>
<evidence type="ECO:0000259" key="1">
    <source>
        <dbReference type="Pfam" id="PF08308"/>
    </source>
</evidence>
<dbReference type="InterPro" id="IPR011659">
    <property type="entry name" value="WD40"/>
</dbReference>
<sequence length="371" mass="41231">MKKLTGLIIFILIVTTVSALLFFYGRGYRIDFDDKQFKPTGVLTITSKPTNAKVFINNEEKGNTNMDLSNLSPGKYTLTITKDGYSTWEKEILIKKEEVNEIEVTLFPRTPSLTSITFTGVNEVAISPDGKKVVFLVQEKGQQGIWSLDLSRNTIPIFTSQALNKLISDSEKIKYSAAKLQISPDSKRVLIEIPGDTQAYFLLDLDSQNNSPNPLFIEEFQKTQDDWAKESLGEINSKIKGLGQEAILGAAGLSNITFSPDGNRFVGKNKNSNFAVFDSKPGPVPNTKEQIYTLPKANKYVWFSDSKHLIGTKGENIFIVDVDGQNIVSIYSGAFDSKVISPWLDGSKILILANFNSALNKLANFYAIELR</sequence>
<dbReference type="EMBL" id="MHDA01000028">
    <property type="protein sequence ID" value="OGY31666.1"/>
    <property type="molecule type" value="Genomic_DNA"/>
</dbReference>
<accession>A0A1G1WV94</accession>
<name>A0A1G1WV94_9BACT</name>
<dbReference type="InterPro" id="IPR011042">
    <property type="entry name" value="6-blade_b-propeller_TolB-like"/>
</dbReference>
<proteinExistence type="predicted"/>
<dbReference type="Pfam" id="PF07676">
    <property type="entry name" value="PD40"/>
    <property type="match status" value="1"/>
</dbReference>
<dbReference type="Pfam" id="PF08308">
    <property type="entry name" value="PEGA"/>
    <property type="match status" value="1"/>
</dbReference>
<evidence type="ECO:0000313" key="3">
    <source>
        <dbReference type="Proteomes" id="UP000179279"/>
    </source>
</evidence>
<dbReference type="Proteomes" id="UP000179279">
    <property type="component" value="Unassembled WGS sequence"/>
</dbReference>
<reference evidence="2 3" key="1">
    <citation type="journal article" date="2016" name="Nat. Commun.">
        <title>Thousands of microbial genomes shed light on interconnected biogeochemical processes in an aquifer system.</title>
        <authorList>
            <person name="Anantharaman K."/>
            <person name="Brown C.T."/>
            <person name="Hug L.A."/>
            <person name="Sharon I."/>
            <person name="Castelle C.J."/>
            <person name="Probst A.J."/>
            <person name="Thomas B.C."/>
            <person name="Singh A."/>
            <person name="Wilkins M.J."/>
            <person name="Karaoz U."/>
            <person name="Brodie E.L."/>
            <person name="Williams K.H."/>
            <person name="Hubbard S.S."/>
            <person name="Banfield J.F."/>
        </authorList>
    </citation>
    <scope>NUCLEOTIDE SEQUENCE [LARGE SCALE GENOMIC DNA]</scope>
</reference>
<dbReference type="Gene3D" id="2.60.40.1120">
    <property type="entry name" value="Carboxypeptidase-like, regulatory domain"/>
    <property type="match status" value="1"/>
</dbReference>
<dbReference type="InterPro" id="IPR013229">
    <property type="entry name" value="PEGA"/>
</dbReference>